<name>A0A7L7KTW9_9MOLU</name>
<accession>A0A7L7KTW9</accession>
<keyword evidence="2" id="KW-1185">Reference proteome</keyword>
<proteinExistence type="predicted"/>
<dbReference type="AlphaFoldDB" id="A0A7L7KTW9"/>
<sequence>MSDIIFDLLEILLEVVVEVASNKKQATSHHGAIKNSAQRNAAFGTQIVPKTDAVMIDNNQYQESKTNYNTDFLPSNKPVRDVYTDILHKAELQIMTLIYMLQQDDGKITFDEARILKKHIRTHKIKLLKSDIKRFQNYANKDITIETIITFIHDQSIPVESIKDLLVLLKDVNNVTKRHSRIIEFVQGQIYMEVDFL</sequence>
<dbReference type="KEGG" id="xcl:G4Z02_08345"/>
<gene>
    <name evidence="1" type="ORF">G4Z02_08345</name>
</gene>
<dbReference type="EMBL" id="CP048914">
    <property type="protein sequence ID" value="QMS85752.1"/>
    <property type="molecule type" value="Genomic_DNA"/>
</dbReference>
<protein>
    <submittedName>
        <fullName evidence="1">Uncharacterized protein</fullName>
    </submittedName>
</protein>
<dbReference type="Proteomes" id="UP000514720">
    <property type="component" value="Chromosome"/>
</dbReference>
<reference evidence="1 2" key="1">
    <citation type="submission" date="2020-02" db="EMBL/GenBank/DDBJ databases">
        <authorList>
            <person name="Zheng R.K."/>
            <person name="Sun C.M."/>
        </authorList>
    </citation>
    <scope>NUCLEOTIDE SEQUENCE [LARGE SCALE GENOMIC DNA]</scope>
    <source>
        <strain evidence="2">zrk13</strain>
    </source>
</reference>
<organism evidence="1 2">
    <name type="scientific">Candidatus Xianfuyuplasma coldseepsis</name>
    <dbReference type="NCBI Taxonomy" id="2782163"/>
    <lineage>
        <taxon>Bacteria</taxon>
        <taxon>Bacillati</taxon>
        <taxon>Mycoplasmatota</taxon>
        <taxon>Mollicutes</taxon>
        <taxon>Candidatus Izemoplasmatales</taxon>
        <taxon>Candidatus Izemoplasmataceae</taxon>
        <taxon>Candidatus Xianfuyuplasma</taxon>
    </lineage>
</organism>
<evidence type="ECO:0000313" key="2">
    <source>
        <dbReference type="Proteomes" id="UP000514720"/>
    </source>
</evidence>
<evidence type="ECO:0000313" key="1">
    <source>
        <dbReference type="EMBL" id="QMS85752.1"/>
    </source>
</evidence>
<dbReference type="RefSeq" id="WP_258877560.1">
    <property type="nucleotide sequence ID" value="NZ_CP048914.1"/>
</dbReference>